<gene>
    <name evidence="5" type="ORF">E2553_37320</name>
</gene>
<dbReference type="CDD" id="cd07377">
    <property type="entry name" value="WHTH_GntR"/>
    <property type="match status" value="1"/>
</dbReference>
<proteinExistence type="predicted"/>
<keyword evidence="1" id="KW-0805">Transcription regulation</keyword>
<dbReference type="RefSeq" id="WP_134465714.1">
    <property type="nucleotide sequence ID" value="NZ_JBHMFL010000109.1"/>
</dbReference>
<dbReference type="InterPro" id="IPR036390">
    <property type="entry name" value="WH_DNA-bd_sf"/>
</dbReference>
<dbReference type="PANTHER" id="PTHR43537:SF20">
    <property type="entry name" value="HTH-TYPE TRANSCRIPTIONAL REPRESSOR GLAR"/>
    <property type="match status" value="1"/>
</dbReference>
<dbReference type="SUPFAM" id="SSF48008">
    <property type="entry name" value="GntR ligand-binding domain-like"/>
    <property type="match status" value="1"/>
</dbReference>
<dbReference type="EMBL" id="SNVI01000004">
    <property type="protein sequence ID" value="TFE38064.1"/>
    <property type="molecule type" value="Genomic_DNA"/>
</dbReference>
<dbReference type="Proteomes" id="UP000297385">
    <property type="component" value="Unassembled WGS sequence"/>
</dbReference>
<dbReference type="SMART" id="SM00345">
    <property type="entry name" value="HTH_GNTR"/>
    <property type="match status" value="1"/>
</dbReference>
<dbReference type="InterPro" id="IPR011711">
    <property type="entry name" value="GntR_C"/>
</dbReference>
<evidence type="ECO:0000259" key="4">
    <source>
        <dbReference type="PROSITE" id="PS50949"/>
    </source>
</evidence>
<dbReference type="InterPro" id="IPR000524">
    <property type="entry name" value="Tscrpt_reg_HTH_GntR"/>
</dbReference>
<dbReference type="InterPro" id="IPR008920">
    <property type="entry name" value="TF_FadR/GntR_C"/>
</dbReference>
<dbReference type="Gene3D" id="1.20.120.530">
    <property type="entry name" value="GntR ligand-binding domain-like"/>
    <property type="match status" value="1"/>
</dbReference>
<organism evidence="5 6">
    <name type="scientific">Paraburkholderia dipogonis</name>
    <dbReference type="NCBI Taxonomy" id="1211383"/>
    <lineage>
        <taxon>Bacteria</taxon>
        <taxon>Pseudomonadati</taxon>
        <taxon>Pseudomonadota</taxon>
        <taxon>Betaproteobacteria</taxon>
        <taxon>Burkholderiales</taxon>
        <taxon>Burkholderiaceae</taxon>
        <taxon>Paraburkholderia</taxon>
    </lineage>
</organism>
<dbReference type="SUPFAM" id="SSF46785">
    <property type="entry name" value="Winged helix' DNA-binding domain"/>
    <property type="match status" value="1"/>
</dbReference>
<evidence type="ECO:0000313" key="5">
    <source>
        <dbReference type="EMBL" id="TFE38064.1"/>
    </source>
</evidence>
<evidence type="ECO:0000313" key="6">
    <source>
        <dbReference type="Proteomes" id="UP000297385"/>
    </source>
</evidence>
<accession>A0A4Y8MKV8</accession>
<dbReference type="PANTHER" id="PTHR43537">
    <property type="entry name" value="TRANSCRIPTIONAL REGULATOR, GNTR FAMILY"/>
    <property type="match status" value="1"/>
</dbReference>
<feature type="domain" description="HTH gntR-type" evidence="4">
    <location>
        <begin position="8"/>
        <end position="75"/>
    </location>
</feature>
<dbReference type="GO" id="GO:0003677">
    <property type="term" value="F:DNA binding"/>
    <property type="evidence" value="ECO:0007669"/>
    <property type="project" value="UniProtKB-KW"/>
</dbReference>
<dbReference type="Pfam" id="PF00392">
    <property type="entry name" value="GntR"/>
    <property type="match status" value="1"/>
</dbReference>
<comment type="caution">
    <text evidence="5">The sequence shown here is derived from an EMBL/GenBank/DDBJ whole genome shotgun (WGS) entry which is preliminary data.</text>
</comment>
<name>A0A4Y8MKV8_9BURK</name>
<protein>
    <submittedName>
        <fullName evidence="5">FCD domain-containing protein</fullName>
    </submittedName>
</protein>
<dbReference type="AlphaFoldDB" id="A0A4Y8MKV8"/>
<evidence type="ECO:0000256" key="2">
    <source>
        <dbReference type="ARBA" id="ARBA00023125"/>
    </source>
</evidence>
<dbReference type="InterPro" id="IPR036388">
    <property type="entry name" value="WH-like_DNA-bd_sf"/>
</dbReference>
<keyword evidence="2" id="KW-0238">DNA-binding</keyword>
<dbReference type="GeneID" id="97310110"/>
<dbReference type="GO" id="GO:0003700">
    <property type="term" value="F:DNA-binding transcription factor activity"/>
    <property type="evidence" value="ECO:0007669"/>
    <property type="project" value="InterPro"/>
</dbReference>
<dbReference type="SMART" id="SM00895">
    <property type="entry name" value="FCD"/>
    <property type="match status" value="1"/>
</dbReference>
<dbReference type="Pfam" id="PF07729">
    <property type="entry name" value="FCD"/>
    <property type="match status" value="1"/>
</dbReference>
<sequence>MATPTTTRSLTTLTFERLREDILSGRLRPDERLRIQALSDRYDAGATAIREALSRLVTEGLVDSEDQRGFTVASVSRDELIDLTETRIQLEQMALRLAMERGDVEWETRVLSSLHRLSRIGLPMSPEEHVVWSQAHRQFHEALISGCRSNWTMRLCGLLYDKSERYRNLAAVRTTRERTREATDEHTRLMEMAMARDADGACELIAQHFRETTSTVLASSLVLS</sequence>
<dbReference type="Gene3D" id="1.10.10.10">
    <property type="entry name" value="Winged helix-like DNA-binding domain superfamily/Winged helix DNA-binding domain"/>
    <property type="match status" value="1"/>
</dbReference>
<evidence type="ECO:0000256" key="3">
    <source>
        <dbReference type="ARBA" id="ARBA00023163"/>
    </source>
</evidence>
<evidence type="ECO:0000256" key="1">
    <source>
        <dbReference type="ARBA" id="ARBA00023015"/>
    </source>
</evidence>
<dbReference type="PROSITE" id="PS50949">
    <property type="entry name" value="HTH_GNTR"/>
    <property type="match status" value="1"/>
</dbReference>
<keyword evidence="3" id="KW-0804">Transcription</keyword>
<reference evidence="5 6" key="1">
    <citation type="submission" date="2019-03" db="EMBL/GenBank/DDBJ databases">
        <title>Complete Genome Sequence of Paraburkholderia dipogonis ICMP 19430T, a Nitrogen-fixing Symbiont of the South African Invasive Legume Dipogon lignosus in New Zealand.</title>
        <authorList>
            <person name="De Meyer S.E."/>
        </authorList>
    </citation>
    <scope>NUCLEOTIDE SEQUENCE [LARGE SCALE GENOMIC DNA]</scope>
    <source>
        <strain evidence="5 6">ICMP 19430</strain>
    </source>
</reference>